<feature type="domain" description="wHTH-Hsp90 Na associated" evidence="2">
    <location>
        <begin position="347"/>
        <end position="379"/>
    </location>
</feature>
<evidence type="ECO:0000259" key="2">
    <source>
        <dbReference type="Pfam" id="PF24410"/>
    </source>
</evidence>
<dbReference type="EMBL" id="CP108169">
    <property type="protein sequence ID" value="WTQ73696.1"/>
    <property type="molecule type" value="Genomic_DNA"/>
</dbReference>
<accession>A0AAU1LQW4</accession>
<protein>
    <recommendedName>
        <fullName evidence="2">wHTH-Hsp90 Na associated domain-containing protein</fullName>
    </recommendedName>
</protein>
<evidence type="ECO:0000313" key="3">
    <source>
        <dbReference type="EMBL" id="WTQ73696.1"/>
    </source>
</evidence>
<feature type="domain" description="wHTH-Hsp90 Na associated" evidence="2">
    <location>
        <begin position="265"/>
        <end position="320"/>
    </location>
</feature>
<feature type="domain" description="wHTH-Hsp90 Na associated" evidence="2">
    <location>
        <begin position="9"/>
        <end position="61"/>
    </location>
</feature>
<feature type="domain" description="wHTH-Hsp90 Na associated" evidence="2">
    <location>
        <begin position="200"/>
        <end position="254"/>
    </location>
</feature>
<feature type="domain" description="wHTH-Hsp90 Na associated" evidence="2">
    <location>
        <begin position="141"/>
        <end position="195"/>
    </location>
</feature>
<dbReference type="Pfam" id="PF24410">
    <property type="entry name" value="wHTH-HSP90_Na-assoc"/>
    <property type="match status" value="6"/>
</dbReference>
<gene>
    <name evidence="3" type="ORF">OG222_11570</name>
</gene>
<dbReference type="AlphaFoldDB" id="A0AAU1LQW4"/>
<feature type="compositionally biased region" description="Basic and acidic residues" evidence="1">
    <location>
        <begin position="1"/>
        <end position="11"/>
    </location>
</feature>
<proteinExistence type="predicted"/>
<name>A0AAU1LQW4_9ACTN</name>
<sequence>MTDAPTAHDPEEALLTSRDLNGERPVLKPGEQVPYGHVLYAAALLGRSPAEVVARLTALGYADIQDAGCPLPEAVALDDAALTRREGRDSFLQRWIDVTSPVSLRQLLETAEHTGRAPADVGRRLTALGYRLGGTGPLPGTPDPRDVMLIRTDARGYGSWLDWGDEVSAGHVLGAAEVLSCSPHAAAVRLASLGLRLPYTPEPGDERLLRAGDTPGARWFGRYMEPPLGHVLTVAKETGRSARDVVDRLKVLGLGAPGGSLPEAPEDDDFVILSENLDGRAPWLRRNTAVGLRMEHLLRASLVTGRGPAEITARLTELGHFLHGDAKLPGTADEADIRLLETVDRSYRDTVHLEHVLRSAGLTGRSPADVAARLTELGFTLPDEVEYPDVRGATAAS</sequence>
<reference evidence="3" key="1">
    <citation type="submission" date="2022-10" db="EMBL/GenBank/DDBJ databases">
        <title>The complete genomes of actinobacterial strains from the NBC collection.</title>
        <authorList>
            <person name="Joergensen T.S."/>
            <person name="Alvarez Arevalo M."/>
            <person name="Sterndorff E.B."/>
            <person name="Faurdal D."/>
            <person name="Vuksanovic O."/>
            <person name="Mourched A.-S."/>
            <person name="Charusanti P."/>
            <person name="Shaw S."/>
            <person name="Blin K."/>
            <person name="Weber T."/>
        </authorList>
    </citation>
    <scope>NUCLEOTIDE SEQUENCE</scope>
    <source>
        <strain evidence="3">NBC_00148</strain>
    </source>
</reference>
<feature type="domain" description="wHTH-Hsp90 Na associated" evidence="2">
    <location>
        <begin position="78"/>
        <end position="130"/>
    </location>
</feature>
<dbReference type="InterPro" id="IPR056507">
    <property type="entry name" value="wHTH-HSP90_Na-assoc"/>
</dbReference>
<organism evidence="3">
    <name type="scientific">Streptomyces sp. NBC_00148</name>
    <dbReference type="NCBI Taxonomy" id="2903626"/>
    <lineage>
        <taxon>Bacteria</taxon>
        <taxon>Bacillati</taxon>
        <taxon>Actinomycetota</taxon>
        <taxon>Actinomycetes</taxon>
        <taxon>Kitasatosporales</taxon>
        <taxon>Streptomycetaceae</taxon>
        <taxon>Streptomyces</taxon>
    </lineage>
</organism>
<feature type="region of interest" description="Disordered" evidence="1">
    <location>
        <begin position="1"/>
        <end position="27"/>
    </location>
</feature>
<evidence type="ECO:0000256" key="1">
    <source>
        <dbReference type="SAM" id="MobiDB-lite"/>
    </source>
</evidence>